<accession>A0A6C0F7I5</accession>
<dbReference type="AlphaFoldDB" id="A0A6C0F7I5"/>
<sequence>MTLFPIANDILDIIKEKYWKIIHKEKVLKHMNSEWRERRPYKKLYEMCRPGVHEGRVFLKGKGVGALIDGRASEILYGRRNNYYINGILLEKCLNCILHRYGMELPSKKLFNIIDPISGKLIKRPSKEERIKIINYYKRNEGTTINYG</sequence>
<dbReference type="EMBL" id="MN738747">
    <property type="protein sequence ID" value="QHT36583.1"/>
    <property type="molecule type" value="Genomic_DNA"/>
</dbReference>
<name>A0A6C0F7I5_9ZZZZ</name>
<reference evidence="1" key="1">
    <citation type="journal article" date="2020" name="Nature">
        <title>Giant virus diversity and host interactions through global metagenomics.</title>
        <authorList>
            <person name="Schulz F."/>
            <person name="Roux S."/>
            <person name="Paez-Espino D."/>
            <person name="Jungbluth S."/>
            <person name="Walsh D.A."/>
            <person name="Denef V.J."/>
            <person name="McMahon K.D."/>
            <person name="Konstantinidis K.T."/>
            <person name="Eloe-Fadrosh E.A."/>
            <person name="Kyrpides N.C."/>
            <person name="Woyke T."/>
        </authorList>
    </citation>
    <scope>NUCLEOTIDE SEQUENCE</scope>
    <source>
        <strain evidence="1">GVMAG-S-ERX555931-87</strain>
    </source>
</reference>
<proteinExistence type="predicted"/>
<evidence type="ECO:0000313" key="1">
    <source>
        <dbReference type="EMBL" id="QHT36583.1"/>
    </source>
</evidence>
<organism evidence="1">
    <name type="scientific">viral metagenome</name>
    <dbReference type="NCBI Taxonomy" id="1070528"/>
    <lineage>
        <taxon>unclassified sequences</taxon>
        <taxon>metagenomes</taxon>
        <taxon>organismal metagenomes</taxon>
    </lineage>
</organism>
<protein>
    <submittedName>
        <fullName evidence="1">Uncharacterized protein</fullName>
    </submittedName>
</protein>